<evidence type="ECO:0000256" key="6">
    <source>
        <dbReference type="SAM" id="Phobius"/>
    </source>
</evidence>
<organism evidence="8 10">
    <name type="scientific">Cercospora beticola</name>
    <name type="common">Sugarbeet leaf spot fungus</name>
    <dbReference type="NCBI Taxonomy" id="122368"/>
    <lineage>
        <taxon>Eukaryota</taxon>
        <taxon>Fungi</taxon>
        <taxon>Dikarya</taxon>
        <taxon>Ascomycota</taxon>
        <taxon>Pezizomycotina</taxon>
        <taxon>Dothideomycetes</taxon>
        <taxon>Dothideomycetidae</taxon>
        <taxon>Mycosphaerellales</taxon>
        <taxon>Mycosphaerellaceae</taxon>
        <taxon>Cercospora</taxon>
    </lineage>
</organism>
<dbReference type="GO" id="GO:0005886">
    <property type="term" value="C:plasma membrane"/>
    <property type="evidence" value="ECO:0007669"/>
    <property type="project" value="TreeGrafter"/>
</dbReference>
<keyword evidence="11" id="KW-1185">Reference proteome</keyword>
<feature type="transmembrane region" description="Helical" evidence="6">
    <location>
        <begin position="107"/>
        <end position="128"/>
    </location>
</feature>
<feature type="compositionally biased region" description="Basic and acidic residues" evidence="5">
    <location>
        <begin position="440"/>
        <end position="449"/>
    </location>
</feature>
<feature type="compositionally biased region" description="Basic and acidic residues" evidence="5">
    <location>
        <begin position="405"/>
        <end position="422"/>
    </location>
</feature>
<accession>A0A2G5I1T9</accession>
<dbReference type="GO" id="GO:0004930">
    <property type="term" value="F:G protein-coupled receptor activity"/>
    <property type="evidence" value="ECO:0007669"/>
    <property type="project" value="TreeGrafter"/>
</dbReference>
<feature type="transmembrane region" description="Helical" evidence="6">
    <location>
        <begin position="26"/>
        <end position="52"/>
    </location>
</feature>
<dbReference type="AlphaFoldDB" id="A0A2G5I1T9"/>
<reference evidence="8 10" key="1">
    <citation type="submission" date="2015-10" db="EMBL/GenBank/DDBJ databases">
        <title>The cercosporin biosynthetic gene cluster was horizontally transferred to several fungal lineages and shown to be expanded in Cercospora beticola based on microsynteny with recipient genomes.</title>
        <authorList>
            <person name="De Jonge R."/>
            <person name="Ebert M.K."/>
            <person name="Suttle J.C."/>
            <person name="Jurick Ii W.M."/>
            <person name="Secor G.A."/>
            <person name="Thomma B.P."/>
            <person name="Van De Peer Y."/>
            <person name="Bolton M.D."/>
        </authorList>
    </citation>
    <scope>NUCLEOTIDE SEQUENCE [LARGE SCALE GENOMIC DNA]</scope>
    <source>
        <strain evidence="8 10">09-40</strain>
    </source>
</reference>
<feature type="region of interest" description="Disordered" evidence="5">
    <location>
        <begin position="475"/>
        <end position="498"/>
    </location>
</feature>
<keyword evidence="2 6" id="KW-0812">Transmembrane</keyword>
<evidence type="ECO:0000256" key="1">
    <source>
        <dbReference type="ARBA" id="ARBA00004141"/>
    </source>
</evidence>
<dbReference type="GO" id="GO:0007189">
    <property type="term" value="P:adenylate cyclase-activating G protein-coupled receptor signaling pathway"/>
    <property type="evidence" value="ECO:0007669"/>
    <property type="project" value="TreeGrafter"/>
</dbReference>
<evidence type="ECO:0000256" key="2">
    <source>
        <dbReference type="ARBA" id="ARBA00022692"/>
    </source>
</evidence>
<evidence type="ECO:0000313" key="10">
    <source>
        <dbReference type="Proteomes" id="UP000230605"/>
    </source>
</evidence>
<dbReference type="Gene3D" id="1.20.1070.10">
    <property type="entry name" value="Rhodopsin 7-helix transmembrane proteins"/>
    <property type="match status" value="1"/>
</dbReference>
<feature type="region of interest" description="Disordered" evidence="5">
    <location>
        <begin position="330"/>
        <end position="349"/>
    </location>
</feature>
<feature type="transmembrane region" description="Helical" evidence="6">
    <location>
        <begin position="64"/>
        <end position="87"/>
    </location>
</feature>
<comment type="subcellular location">
    <subcellularLocation>
        <location evidence="1">Membrane</location>
        <topology evidence="1">Multi-pass membrane protein</topology>
    </subcellularLocation>
</comment>
<dbReference type="EMBL" id="CP134186">
    <property type="protein sequence ID" value="WPB00925.1"/>
    <property type="molecule type" value="Genomic_DNA"/>
</dbReference>
<dbReference type="Proteomes" id="UP000230605">
    <property type="component" value="Chromosome 3"/>
</dbReference>
<keyword evidence="4 6" id="KW-0472">Membrane</keyword>
<dbReference type="EMBL" id="LKMD01000101">
    <property type="protein sequence ID" value="PIA98718.1"/>
    <property type="molecule type" value="Genomic_DNA"/>
</dbReference>
<sequence>MATDAIHAPNGAKSLSPLPPVIHRGLSAITAFGLLSLLSTAVLFIHLVYRLFRRDKSTFPRFHQYLILLINLLFADLQQALGFVLSLQWLADNGIFALTPSCWTQAWFLNTGDVSSCVSTLAMACHLFGDIIFDYRLSRIPFLISIAGIWTFSLFLATIGIIMHPHDFYMRAGMWCWINEEYMHERLWLHYVWILFTEFAVVGLYTTMFIVLQRRIKDFFYVSSQHQMRAESAARSVIIYPVVYVICTLPAVVARLRDMTGHSVGYAELTFVGVMMTSNGWLDVLVYALTRQSLVFGMQAPDGEDENVHGLDTFTSWDPYHHDELRDQLTDLSPPMSYGSKGRKKEQQAFNRKDSMTGLLPGDPFAKQPPVVQYYDQGLAAPQSVVRITRSEGDLRKPGMRFPRRRDPSRNVRTASPEEEKQVTLLQCSAAPGEQSKNGKTSEQRHDSIQAEDGIDPDGIGIAIDGIRTATDSIGIARSESPSTSGSHQVVKEPAERT</sequence>
<protein>
    <recommendedName>
        <fullName evidence="7">G protein-coupled receptor GPR1/2/3 C-terminal domain-containing protein</fullName>
    </recommendedName>
</protein>
<evidence type="ECO:0000259" key="7">
    <source>
        <dbReference type="Pfam" id="PF11970"/>
    </source>
</evidence>
<feature type="transmembrane region" description="Helical" evidence="6">
    <location>
        <begin position="233"/>
        <end position="254"/>
    </location>
</feature>
<keyword evidence="3 6" id="KW-1133">Transmembrane helix</keyword>
<feature type="region of interest" description="Disordered" evidence="5">
    <location>
        <begin position="389"/>
        <end position="462"/>
    </location>
</feature>
<dbReference type="PANTHER" id="PTHR23112:SF37">
    <property type="entry name" value="G PROTEIN-COUPLED RECEPTOR GPR1"/>
    <property type="match status" value="1"/>
</dbReference>
<name>A0A2G5I1T9_CERBT</name>
<dbReference type="Proteomes" id="UP001302367">
    <property type="component" value="Chromosome 3"/>
</dbReference>
<proteinExistence type="predicted"/>
<feature type="transmembrane region" description="Helical" evidence="6">
    <location>
        <begin position="191"/>
        <end position="212"/>
    </location>
</feature>
<gene>
    <name evidence="8" type="ORF">CB0940_03733</name>
    <name evidence="9" type="ORF">RHO25_005545</name>
</gene>
<evidence type="ECO:0000256" key="4">
    <source>
        <dbReference type="ARBA" id="ARBA00023136"/>
    </source>
</evidence>
<evidence type="ECO:0000256" key="5">
    <source>
        <dbReference type="SAM" id="MobiDB-lite"/>
    </source>
</evidence>
<dbReference type="Pfam" id="PF11970">
    <property type="entry name" value="GPR_Gpa2_C"/>
    <property type="match status" value="1"/>
</dbReference>
<dbReference type="PANTHER" id="PTHR23112">
    <property type="entry name" value="G PROTEIN-COUPLED RECEPTOR 157-RELATED"/>
    <property type="match status" value="1"/>
</dbReference>
<dbReference type="SUPFAM" id="SSF81321">
    <property type="entry name" value="Family A G protein-coupled receptor-like"/>
    <property type="match status" value="1"/>
</dbReference>
<evidence type="ECO:0000313" key="11">
    <source>
        <dbReference type="Proteomes" id="UP001302367"/>
    </source>
</evidence>
<feature type="transmembrane region" description="Helical" evidence="6">
    <location>
        <begin position="140"/>
        <end position="163"/>
    </location>
</feature>
<evidence type="ECO:0000313" key="9">
    <source>
        <dbReference type="EMBL" id="WPB00925.1"/>
    </source>
</evidence>
<dbReference type="OrthoDB" id="100006at2759"/>
<evidence type="ECO:0000313" key="8">
    <source>
        <dbReference type="EMBL" id="PIA98718.1"/>
    </source>
</evidence>
<feature type="domain" description="G protein-coupled receptor GPR1/2/3 C-terminal" evidence="7">
    <location>
        <begin position="225"/>
        <end position="293"/>
    </location>
</feature>
<reference evidence="9 11" key="2">
    <citation type="submission" date="2023-09" db="EMBL/GenBank/DDBJ databases">
        <title>Complete-Gapless Cercospora beticola genome.</title>
        <authorList>
            <person name="Wyatt N.A."/>
            <person name="Spanner R.E."/>
            <person name="Bolton M.D."/>
        </authorList>
    </citation>
    <scope>NUCLEOTIDE SEQUENCE [LARGE SCALE GENOMIC DNA]</scope>
    <source>
        <strain evidence="9">Cb09-40</strain>
    </source>
</reference>
<dbReference type="InterPro" id="IPR022596">
    <property type="entry name" value="GPR1/2/3_C"/>
</dbReference>
<evidence type="ECO:0000256" key="3">
    <source>
        <dbReference type="ARBA" id="ARBA00022989"/>
    </source>
</evidence>